<name>A0A9Q8SU07_9PEZI</name>
<dbReference type="InterPro" id="IPR002018">
    <property type="entry name" value="CarbesteraseB"/>
</dbReference>
<dbReference type="EMBL" id="CP019476">
    <property type="protein sequence ID" value="UQC83035.1"/>
    <property type="molecule type" value="Genomic_DNA"/>
</dbReference>
<dbReference type="PANTHER" id="PTHR43918">
    <property type="entry name" value="ACETYLCHOLINESTERASE"/>
    <property type="match status" value="1"/>
</dbReference>
<dbReference type="Pfam" id="PF00135">
    <property type="entry name" value="COesterase"/>
    <property type="match status" value="1"/>
</dbReference>
<feature type="region of interest" description="Disordered" evidence="3">
    <location>
        <begin position="23"/>
        <end position="43"/>
    </location>
</feature>
<reference evidence="5" key="1">
    <citation type="journal article" date="2021" name="Mol. Plant Microbe Interact.">
        <title>Complete Genome Sequence of the Plant-Pathogenic Fungus Colletotrichum lupini.</title>
        <authorList>
            <person name="Baroncelli R."/>
            <person name="Pensec F."/>
            <person name="Da Lio D."/>
            <person name="Boufleur T."/>
            <person name="Vicente I."/>
            <person name="Sarrocco S."/>
            <person name="Picot A."/>
            <person name="Baraldi E."/>
            <person name="Sukno S."/>
            <person name="Thon M."/>
            <person name="Le Floch G."/>
        </authorList>
    </citation>
    <scope>NUCLEOTIDE SEQUENCE</scope>
    <source>
        <strain evidence="5">IMI 504893</strain>
    </source>
</reference>
<dbReference type="PANTHER" id="PTHR43918:SF4">
    <property type="entry name" value="CARBOXYLIC ESTER HYDROLASE"/>
    <property type="match status" value="1"/>
</dbReference>
<dbReference type="PROSITE" id="PS00941">
    <property type="entry name" value="CARBOXYLESTERASE_B_2"/>
    <property type="match status" value="1"/>
</dbReference>
<keyword evidence="2" id="KW-0378">Hydrolase</keyword>
<protein>
    <submittedName>
        <fullName evidence="5">Carboxylesterase</fullName>
    </submittedName>
</protein>
<evidence type="ECO:0000259" key="4">
    <source>
        <dbReference type="Pfam" id="PF00135"/>
    </source>
</evidence>
<comment type="similarity">
    <text evidence="1">Belongs to the type-B carboxylesterase/lipase family.</text>
</comment>
<evidence type="ECO:0000256" key="3">
    <source>
        <dbReference type="SAM" id="MobiDB-lite"/>
    </source>
</evidence>
<organism evidence="5 6">
    <name type="scientific">Colletotrichum lupini</name>
    <dbReference type="NCBI Taxonomy" id="145971"/>
    <lineage>
        <taxon>Eukaryota</taxon>
        <taxon>Fungi</taxon>
        <taxon>Dikarya</taxon>
        <taxon>Ascomycota</taxon>
        <taxon>Pezizomycotina</taxon>
        <taxon>Sordariomycetes</taxon>
        <taxon>Hypocreomycetidae</taxon>
        <taxon>Glomerellales</taxon>
        <taxon>Glomerellaceae</taxon>
        <taxon>Colletotrichum</taxon>
        <taxon>Colletotrichum acutatum species complex</taxon>
    </lineage>
</organism>
<evidence type="ECO:0000313" key="5">
    <source>
        <dbReference type="EMBL" id="UQC83035.1"/>
    </source>
</evidence>
<keyword evidence="6" id="KW-1185">Reference proteome</keyword>
<dbReference type="InterPro" id="IPR019819">
    <property type="entry name" value="Carboxylesterase_B_CS"/>
</dbReference>
<dbReference type="KEGG" id="clup:CLUP02_08525"/>
<proteinExistence type="inferred from homology"/>
<accession>A0A9Q8SU07</accession>
<evidence type="ECO:0000313" key="6">
    <source>
        <dbReference type="Proteomes" id="UP000830671"/>
    </source>
</evidence>
<dbReference type="Proteomes" id="UP000830671">
    <property type="component" value="Chromosome 4"/>
</dbReference>
<sequence>MLPKCQGRADSCGAFASAGLEPFPATPGRHWSRGMTPGSSSSRGLAMVDFISQHGEQPRGPMSDLLPVPQSMAQPPDDDNMTRLNLLATLSTACATVSALVPRQAVPANTTTGTVPTVDLKNGSYYGVYNEPHDQDFFLGMPYAQPPVDNLRFRVPQPLNSSWDGTRNATEYSPLCFGYGSDTWVLGNHVSEDCLTINVVRPHGVAADAKLPVAVWIHGGGLTNGGSADPRYNLSFIVEQGVRMGSPFVAASINYRLHAWGFLWSDEIKAEGAGNLGFRDQRLALHWVRENIAAFGGDPTHVTLWSESAGSRSVASQMLAYGGRDEGLYRAAILQSGTGLGTDFGELEASSSAATWQDYYDTIVNKTNCSAASDTLSCLRGVPAWTLSDVLNTTATNPAFTGVVDGEFLEAPRHELVNEGKFTRVPLLIGANSDEGTQFGVKGVNTTAQWQAYLRSGGAGNLTIEVLSALYPDIPRLGTPATLQGRPSGAQANFGAMWKRVNAFAGDRAQHGPRRFFARNWAGPRGNQSVYSYNFNVLVNGMTPAEGVNHFQEVAFVFNNTDGLGYETAVAVNPFEGKPETFKALAEIMSRMWVGFIAKGDPNANAGATGVKWPRYDVENPEIMGFDVNVTDLVHVQPDTYRAEAVEYLIRKLWS</sequence>
<dbReference type="RefSeq" id="XP_049144657.1">
    <property type="nucleotide sequence ID" value="XM_049287514.1"/>
</dbReference>
<dbReference type="InterPro" id="IPR029058">
    <property type="entry name" value="AB_hydrolase_fold"/>
</dbReference>
<dbReference type="SUPFAM" id="SSF53474">
    <property type="entry name" value="alpha/beta-Hydrolases"/>
    <property type="match status" value="1"/>
</dbReference>
<evidence type="ECO:0000256" key="2">
    <source>
        <dbReference type="ARBA" id="ARBA00022801"/>
    </source>
</evidence>
<dbReference type="InterPro" id="IPR050654">
    <property type="entry name" value="AChE-related_enzymes"/>
</dbReference>
<feature type="domain" description="Carboxylesterase type B" evidence="4">
    <location>
        <begin position="116"/>
        <end position="631"/>
    </location>
</feature>
<gene>
    <name evidence="5" type="ORF">CLUP02_08525</name>
</gene>
<dbReference type="GO" id="GO:0052689">
    <property type="term" value="F:carboxylic ester hydrolase activity"/>
    <property type="evidence" value="ECO:0007669"/>
    <property type="project" value="TreeGrafter"/>
</dbReference>
<dbReference type="Gene3D" id="3.40.50.1820">
    <property type="entry name" value="alpha/beta hydrolase"/>
    <property type="match status" value="1"/>
</dbReference>
<dbReference type="AlphaFoldDB" id="A0A9Q8SU07"/>
<evidence type="ECO:0000256" key="1">
    <source>
        <dbReference type="ARBA" id="ARBA00005964"/>
    </source>
</evidence>
<dbReference type="GeneID" id="73342524"/>